<dbReference type="CDD" id="cd22150">
    <property type="entry name" value="F-box_CeFBXA-like"/>
    <property type="match status" value="1"/>
</dbReference>
<accession>A0AAE9A7C1</accession>
<dbReference type="PANTHER" id="PTHR23015">
    <property type="entry name" value="UNCHARACTERIZED C.ELEGANS PROTEIN"/>
    <property type="match status" value="1"/>
</dbReference>
<evidence type="ECO:0000313" key="2">
    <source>
        <dbReference type="EMBL" id="ULT91823.1"/>
    </source>
</evidence>
<gene>
    <name evidence="2" type="ORF">L3Y34_009483</name>
</gene>
<proteinExistence type="predicted"/>
<dbReference type="SMART" id="SM00256">
    <property type="entry name" value="FBOX"/>
    <property type="match status" value="1"/>
</dbReference>
<feature type="domain" description="F-box" evidence="1">
    <location>
        <begin position="1"/>
        <end position="54"/>
    </location>
</feature>
<organism evidence="2 3">
    <name type="scientific">Caenorhabditis briggsae</name>
    <dbReference type="NCBI Taxonomy" id="6238"/>
    <lineage>
        <taxon>Eukaryota</taxon>
        <taxon>Metazoa</taxon>
        <taxon>Ecdysozoa</taxon>
        <taxon>Nematoda</taxon>
        <taxon>Chromadorea</taxon>
        <taxon>Rhabditida</taxon>
        <taxon>Rhabditina</taxon>
        <taxon>Rhabditomorpha</taxon>
        <taxon>Rhabditoidea</taxon>
        <taxon>Rhabditidae</taxon>
        <taxon>Peloderinae</taxon>
        <taxon>Caenorhabditis</taxon>
    </lineage>
</organism>
<dbReference type="InterPro" id="IPR002900">
    <property type="entry name" value="DUF38/FTH_CAE_spp"/>
</dbReference>
<dbReference type="InterPro" id="IPR036047">
    <property type="entry name" value="F-box-like_dom_sf"/>
</dbReference>
<reference evidence="2 3" key="1">
    <citation type="submission" date="2022-02" db="EMBL/GenBank/DDBJ databases">
        <title>Chromosome-level reference genomes for two strains of Caenorhabditis briggsae: an improved platform for comparative genomics.</title>
        <authorList>
            <person name="Stevens L."/>
            <person name="Andersen E.C."/>
        </authorList>
    </citation>
    <scope>NUCLEOTIDE SEQUENCE [LARGE SCALE GENOMIC DNA]</scope>
    <source>
        <strain evidence="2">QX1410_ONT</strain>
        <tissue evidence="2">Whole-organism</tissue>
    </source>
</reference>
<dbReference type="PROSITE" id="PS50181">
    <property type="entry name" value="FBOX"/>
    <property type="match status" value="1"/>
</dbReference>
<name>A0AAE9A7C1_CAEBR</name>
<dbReference type="SUPFAM" id="SSF81383">
    <property type="entry name" value="F-box domain"/>
    <property type="match status" value="1"/>
</dbReference>
<evidence type="ECO:0000259" key="1">
    <source>
        <dbReference type="PROSITE" id="PS50181"/>
    </source>
</evidence>
<evidence type="ECO:0000313" key="3">
    <source>
        <dbReference type="Proteomes" id="UP000827892"/>
    </source>
</evidence>
<sequence>MCSILGMPELVIANIIGFLDFRAVFTLRQVCRDFRNFINEMDKSKLPDSKFEKIHVLVKNEEMIRMTFIWNHVSQIKIEESFEKEKPGFFNLISQRMFLKYFGNNNKRSNQKDLEMDEVLEVYQFVLKFQKSILQVLTFEFDISQNSNIIFSTLITIFKPLNQKFQTEILRISGTQEPHFLSILPLIDSKVLEEIRIYPVGQTLQIYSGMDQIFETEQWKNSKRMSFGFNATNLNLEHFRHFSQSVLRFETISAEKLNALKEFYNDSPDFELSYVVVEYFEETRSLSSAFGAQYEIQAYQNWYFRMKNSKILEVRCRHGVLLSIWFTCMEVGNVPEGAIIQN</sequence>
<protein>
    <recommendedName>
        <fullName evidence="1">F-box domain-containing protein</fullName>
    </recommendedName>
</protein>
<dbReference type="Pfam" id="PF01827">
    <property type="entry name" value="FTH"/>
    <property type="match status" value="1"/>
</dbReference>
<dbReference type="InterPro" id="IPR001810">
    <property type="entry name" value="F-box_dom"/>
</dbReference>
<dbReference type="InterPro" id="IPR040161">
    <property type="entry name" value="FB224"/>
</dbReference>
<dbReference type="Pfam" id="PF00646">
    <property type="entry name" value="F-box"/>
    <property type="match status" value="1"/>
</dbReference>
<dbReference type="PANTHER" id="PTHR23015:SF4">
    <property type="entry name" value="DUF38 DOMAIN-CONTAINING PROTEIN-RELATED"/>
    <property type="match status" value="1"/>
</dbReference>
<dbReference type="EMBL" id="CP090895">
    <property type="protein sequence ID" value="ULT91823.1"/>
    <property type="molecule type" value="Genomic_DNA"/>
</dbReference>
<dbReference type="Proteomes" id="UP000827892">
    <property type="component" value="Chromosome V"/>
</dbReference>
<dbReference type="AlphaFoldDB" id="A0AAE9A7C1"/>